<gene>
    <name evidence="8" type="ORF">SSX86_022096</name>
</gene>
<name>A0AAP0CJP1_9ASTR</name>
<evidence type="ECO:0000256" key="3">
    <source>
        <dbReference type="ARBA" id="ARBA00022786"/>
    </source>
</evidence>
<evidence type="ECO:0000256" key="5">
    <source>
        <dbReference type="SAM" id="Coils"/>
    </source>
</evidence>
<comment type="caution">
    <text evidence="8">The sequence shown here is derived from an EMBL/GenBank/DDBJ whole genome shotgun (WGS) entry which is preliminary data.</text>
</comment>
<feature type="coiled-coil region" evidence="5">
    <location>
        <begin position="543"/>
        <end position="570"/>
    </location>
</feature>
<sequence length="632" mass="70894">MVVVTMGELKPSISGKRSFRPSSSARHVTEWPISDVSSDLTIEVGGTSFALHKFPLVSKSGRIRKMLMEAKDSKTIRLNLQNLPGGSDSFELAAKFCYGLNIEINLTNVAKLKCVSYFLEMTEEFADKNLESRAETFLKETVLPNIANSITVLQHCESLLPVSEEINLVGRIVTAIANNACKEQLTCGLSKLESNYPSKLVSQSDSENWWGRSLAVLSLEFFQRVLTAVKTKGLKQDMIAKILMNYAHSSLQGLFLRDLQLSKGNFADLESQKKHRMIVEVIVGLLPTQSRKSTVPMAFLSSLLKSSIMACTSTACRSDLERRIGLQLDQAILEDILIPVTSHGNNHTQLYDTDSIFRIFSIFLNLDEDDDDDDNLMRGESEMAMAYDFDTPSSPKQSSITKVSKLLDCFLAEIAIDSNLPASKFIALAELLPDHARLVNDGLYRAVDIFLKVHSNLKDSERYRLCKTIDCQKLSQEACSHAAQNERLPVQMAVQVLYFEQIRLRNAMNGGNNHFFFGSLNNQFPQRSSSGAGSGCISPRDNYASVRRENRELKLEVTRMRMRLTDLEKDHVSMKQELVKSHPANKLFKSLTKKLAKLNTLFKFKDANGGIGSRANSESRFLFQKRRRNSIA</sequence>
<dbReference type="Pfam" id="PF03000">
    <property type="entry name" value="NPH3"/>
    <property type="match status" value="1"/>
</dbReference>
<dbReference type="PANTHER" id="PTHR32370">
    <property type="entry name" value="OS12G0117600 PROTEIN"/>
    <property type="match status" value="1"/>
</dbReference>
<protein>
    <recommendedName>
        <fullName evidence="10">Phototropic-responsive NPH3 family protein</fullName>
    </recommendedName>
</protein>
<keyword evidence="9" id="KW-1185">Reference proteome</keyword>
<accession>A0AAP0CJP1</accession>
<evidence type="ECO:0000259" key="6">
    <source>
        <dbReference type="PROSITE" id="PS50097"/>
    </source>
</evidence>
<dbReference type="InterPro" id="IPR043454">
    <property type="entry name" value="NPH3/RPT2-like"/>
</dbReference>
<feature type="domain" description="BTB" evidence="6">
    <location>
        <begin position="38"/>
        <end position="106"/>
    </location>
</feature>
<evidence type="ECO:0000256" key="4">
    <source>
        <dbReference type="PROSITE-ProRule" id="PRU00982"/>
    </source>
</evidence>
<dbReference type="PROSITE" id="PS50097">
    <property type="entry name" value="BTB"/>
    <property type="match status" value="1"/>
</dbReference>
<comment type="pathway">
    <text evidence="1">Protein modification; protein ubiquitination.</text>
</comment>
<feature type="domain" description="NPH3" evidence="7">
    <location>
        <begin position="208"/>
        <end position="503"/>
    </location>
</feature>
<dbReference type="Pfam" id="PF00651">
    <property type="entry name" value="BTB"/>
    <property type="match status" value="1"/>
</dbReference>
<evidence type="ECO:0008006" key="10">
    <source>
        <dbReference type="Google" id="ProtNLM"/>
    </source>
</evidence>
<dbReference type="FunFam" id="3.30.710.10:FF:000168">
    <property type="entry name" value="BTB/POZ domain-containing protein At1g03010"/>
    <property type="match status" value="1"/>
</dbReference>
<evidence type="ECO:0000313" key="8">
    <source>
        <dbReference type="EMBL" id="KAK9057261.1"/>
    </source>
</evidence>
<proteinExistence type="inferred from homology"/>
<dbReference type="PROSITE" id="PS51649">
    <property type="entry name" value="NPH3"/>
    <property type="match status" value="1"/>
</dbReference>
<dbReference type="EMBL" id="JBCNJP010000023">
    <property type="protein sequence ID" value="KAK9057261.1"/>
    <property type="molecule type" value="Genomic_DNA"/>
</dbReference>
<reference evidence="8 9" key="1">
    <citation type="submission" date="2024-04" db="EMBL/GenBank/DDBJ databases">
        <title>The reference genome of an endangered Asteraceae, Deinandra increscens subsp. villosa, native to the Central Coast of California.</title>
        <authorList>
            <person name="Guilliams M."/>
            <person name="Hasenstab-Lehman K."/>
            <person name="Meyer R."/>
            <person name="Mcevoy S."/>
        </authorList>
    </citation>
    <scope>NUCLEOTIDE SEQUENCE [LARGE SCALE GENOMIC DNA]</scope>
    <source>
        <tissue evidence="8">Leaf</tissue>
    </source>
</reference>
<dbReference type="InterPro" id="IPR011333">
    <property type="entry name" value="SKP1/BTB/POZ_sf"/>
</dbReference>
<evidence type="ECO:0000259" key="7">
    <source>
        <dbReference type="PROSITE" id="PS51649"/>
    </source>
</evidence>
<dbReference type="InterPro" id="IPR027356">
    <property type="entry name" value="NPH3_dom"/>
</dbReference>
<evidence type="ECO:0000256" key="1">
    <source>
        <dbReference type="ARBA" id="ARBA00004906"/>
    </source>
</evidence>
<keyword evidence="2" id="KW-0597">Phosphoprotein</keyword>
<keyword evidence="5" id="KW-0175">Coiled coil</keyword>
<evidence type="ECO:0000313" key="9">
    <source>
        <dbReference type="Proteomes" id="UP001408789"/>
    </source>
</evidence>
<comment type="similarity">
    <text evidence="4">Belongs to the NPH3 family.</text>
</comment>
<evidence type="ECO:0000256" key="2">
    <source>
        <dbReference type="ARBA" id="ARBA00022553"/>
    </source>
</evidence>
<organism evidence="8 9">
    <name type="scientific">Deinandra increscens subsp. villosa</name>
    <dbReference type="NCBI Taxonomy" id="3103831"/>
    <lineage>
        <taxon>Eukaryota</taxon>
        <taxon>Viridiplantae</taxon>
        <taxon>Streptophyta</taxon>
        <taxon>Embryophyta</taxon>
        <taxon>Tracheophyta</taxon>
        <taxon>Spermatophyta</taxon>
        <taxon>Magnoliopsida</taxon>
        <taxon>eudicotyledons</taxon>
        <taxon>Gunneridae</taxon>
        <taxon>Pentapetalae</taxon>
        <taxon>asterids</taxon>
        <taxon>campanulids</taxon>
        <taxon>Asterales</taxon>
        <taxon>Asteraceae</taxon>
        <taxon>Asteroideae</taxon>
        <taxon>Heliantheae alliance</taxon>
        <taxon>Madieae</taxon>
        <taxon>Madiinae</taxon>
        <taxon>Deinandra</taxon>
    </lineage>
</organism>
<dbReference type="AlphaFoldDB" id="A0AAP0CJP1"/>
<dbReference type="Gene3D" id="3.30.710.10">
    <property type="entry name" value="Potassium Channel Kv1.1, Chain A"/>
    <property type="match status" value="1"/>
</dbReference>
<dbReference type="Proteomes" id="UP001408789">
    <property type="component" value="Unassembled WGS sequence"/>
</dbReference>
<dbReference type="SUPFAM" id="SSF54695">
    <property type="entry name" value="POZ domain"/>
    <property type="match status" value="1"/>
</dbReference>
<keyword evidence="3" id="KW-0833">Ubl conjugation pathway</keyword>
<dbReference type="InterPro" id="IPR000210">
    <property type="entry name" value="BTB/POZ_dom"/>
</dbReference>